<protein>
    <submittedName>
        <fullName evidence="3">Uncharacterized protein</fullName>
    </submittedName>
</protein>
<feature type="transmembrane region" description="Helical" evidence="2">
    <location>
        <begin position="356"/>
        <end position="374"/>
    </location>
</feature>
<keyword evidence="2" id="KW-1133">Transmembrane helix</keyword>
<reference evidence="3 4" key="1">
    <citation type="submission" date="2014-12" db="EMBL/GenBank/DDBJ databases">
        <title>Genome assembly of Enhygromyxa salina DSM 15201.</title>
        <authorList>
            <person name="Sharma G."/>
            <person name="Subramanian S."/>
        </authorList>
    </citation>
    <scope>NUCLEOTIDE SEQUENCE [LARGE SCALE GENOMIC DNA]</scope>
    <source>
        <strain evidence="3 4">DSM 15201</strain>
    </source>
</reference>
<feature type="transmembrane region" description="Helical" evidence="2">
    <location>
        <begin position="249"/>
        <end position="279"/>
    </location>
</feature>
<keyword evidence="2" id="KW-0812">Transmembrane</keyword>
<feature type="transmembrane region" description="Helical" evidence="2">
    <location>
        <begin position="492"/>
        <end position="511"/>
    </location>
</feature>
<accession>A0A0C2CR62</accession>
<keyword evidence="2" id="KW-0472">Membrane</keyword>
<feature type="transmembrane region" description="Helical" evidence="2">
    <location>
        <begin position="317"/>
        <end position="336"/>
    </location>
</feature>
<feature type="transmembrane region" description="Helical" evidence="2">
    <location>
        <begin position="35"/>
        <end position="55"/>
    </location>
</feature>
<dbReference type="AlphaFoldDB" id="A0A0C2CR62"/>
<name>A0A0C2CR62_9BACT</name>
<comment type="caution">
    <text evidence="3">The sequence shown here is derived from an EMBL/GenBank/DDBJ whole genome shotgun (WGS) entry which is preliminary data.</text>
</comment>
<gene>
    <name evidence="3" type="ORF">DB30_07869</name>
</gene>
<evidence type="ECO:0000256" key="1">
    <source>
        <dbReference type="SAM" id="MobiDB-lite"/>
    </source>
</evidence>
<feature type="region of interest" description="Disordered" evidence="1">
    <location>
        <begin position="581"/>
        <end position="700"/>
    </location>
</feature>
<sequence length="700" mass="77563">MHALLGLLWLAPAAEEAPSGIDGLLGRFADPQQTYATQLDIATLMVVVLLGALVWRCFRNRPKLLEDVAPALSKQLDDPNFVSWANRIISGGLVVIALCASINYFYGTRNNGVYVHRWDAFHTVIGVKYHKELGYFDLYKCAYAVDRAGPHHFRAVKQIRDLRTREMVDREEHIKDNDCESRFTPERLEEFRHDLAEFGTWSSKRQWRRLMKDKGFNGTPFYATVCKLLVNPIDVNLDSLKRLAKIDPFLMMVAFGAVGWAFGVRQAAIAAIFFCVFFPNRFTHMGGSILRFDYIATLLIGFAALKKDKWGLAGAMFAWATMVRVFPAIFAVGVVIKIASDLVHTRKLREEHWKFAGWYGGTLALCFVISLIGMDGGVENWRTWYENMKIHNSTSASFRVGFKHLFMLDGKVTGGNYGLKQANFNARSGYYWAAVACLFAPLLTSVRRLDMVSFAAMFGVFGFFLLAVATRYYLGVVAILFLVDRKLLSNRFMLIMGIALFASAGFDFFYFELNDSDSLMYNIIVGVELTIVIALLGSWLLFNPSLLDVGDDPRLPTHVPAQLGAAAVALPLDSPKKKAKKKKAKKKIAPAEADVETEVVEGGREQAEALAQAQSDPSPELADPELEIDTRSASKPGMDRLGVTVPDGPVKAVLEAPSEDGEQDHSSSSGRSVVNEGNAPEPTEPTEPTDASAEADDTSS</sequence>
<feature type="transmembrane region" description="Helical" evidence="2">
    <location>
        <begin position="429"/>
        <end position="446"/>
    </location>
</feature>
<dbReference type="Proteomes" id="UP000031599">
    <property type="component" value="Unassembled WGS sequence"/>
</dbReference>
<dbReference type="RefSeq" id="WP_052555297.1">
    <property type="nucleotide sequence ID" value="NZ_JMCC02000090.1"/>
</dbReference>
<proteinExistence type="predicted"/>
<evidence type="ECO:0000313" key="4">
    <source>
        <dbReference type="Proteomes" id="UP000031599"/>
    </source>
</evidence>
<feature type="transmembrane region" description="Helical" evidence="2">
    <location>
        <begin position="285"/>
        <end position="305"/>
    </location>
</feature>
<evidence type="ECO:0000313" key="3">
    <source>
        <dbReference type="EMBL" id="KIG13661.1"/>
    </source>
</evidence>
<organism evidence="3 4">
    <name type="scientific">Enhygromyxa salina</name>
    <dbReference type="NCBI Taxonomy" id="215803"/>
    <lineage>
        <taxon>Bacteria</taxon>
        <taxon>Pseudomonadati</taxon>
        <taxon>Myxococcota</taxon>
        <taxon>Polyangia</taxon>
        <taxon>Nannocystales</taxon>
        <taxon>Nannocystaceae</taxon>
        <taxon>Enhygromyxa</taxon>
    </lineage>
</organism>
<feature type="transmembrane region" description="Helical" evidence="2">
    <location>
        <begin position="452"/>
        <end position="483"/>
    </location>
</feature>
<evidence type="ECO:0000256" key="2">
    <source>
        <dbReference type="SAM" id="Phobius"/>
    </source>
</evidence>
<dbReference type="EMBL" id="JMCC02000090">
    <property type="protein sequence ID" value="KIG13661.1"/>
    <property type="molecule type" value="Genomic_DNA"/>
</dbReference>
<feature type="transmembrane region" description="Helical" evidence="2">
    <location>
        <begin position="523"/>
        <end position="542"/>
    </location>
</feature>